<dbReference type="Proteomes" id="UP000007800">
    <property type="component" value="Unassembled WGS sequence"/>
</dbReference>
<proteinExistence type="predicted"/>
<name>C5LIB1_PERM5</name>
<gene>
    <name evidence="2" type="ORF">Pmar_PMAR017930</name>
</gene>
<dbReference type="AlphaFoldDB" id="C5LIB1"/>
<feature type="compositionally biased region" description="Basic and acidic residues" evidence="1">
    <location>
        <begin position="23"/>
        <end position="62"/>
    </location>
</feature>
<sequence length="62" mass="6939">MAVYGTAELPRFTAVPETLEISDDGRSDLSTERWNSDDEPPVEKVNDRMVISRDGRSVRAAE</sequence>
<dbReference type="GeneID" id="9047772"/>
<dbReference type="EMBL" id="GG682213">
    <property type="protein sequence ID" value="EER03527.1"/>
    <property type="molecule type" value="Genomic_DNA"/>
</dbReference>
<accession>C5LIB1</accession>
<evidence type="ECO:0000313" key="2">
    <source>
        <dbReference type="EMBL" id="EER03527.1"/>
    </source>
</evidence>
<evidence type="ECO:0000313" key="3">
    <source>
        <dbReference type="Proteomes" id="UP000007800"/>
    </source>
</evidence>
<organism evidence="3">
    <name type="scientific">Perkinsus marinus (strain ATCC 50983 / TXsc)</name>
    <dbReference type="NCBI Taxonomy" id="423536"/>
    <lineage>
        <taxon>Eukaryota</taxon>
        <taxon>Sar</taxon>
        <taxon>Alveolata</taxon>
        <taxon>Perkinsozoa</taxon>
        <taxon>Perkinsea</taxon>
        <taxon>Perkinsida</taxon>
        <taxon>Perkinsidae</taxon>
        <taxon>Perkinsus</taxon>
    </lineage>
</organism>
<keyword evidence="3" id="KW-1185">Reference proteome</keyword>
<dbReference type="InParanoid" id="C5LIB1"/>
<feature type="region of interest" description="Disordered" evidence="1">
    <location>
        <begin position="15"/>
        <end position="62"/>
    </location>
</feature>
<protein>
    <submittedName>
        <fullName evidence="2">Uncharacterized protein</fullName>
    </submittedName>
</protein>
<reference evidence="2 3" key="1">
    <citation type="submission" date="2008-07" db="EMBL/GenBank/DDBJ databases">
        <authorList>
            <person name="El-Sayed N."/>
            <person name="Caler E."/>
            <person name="Inman J."/>
            <person name="Amedeo P."/>
            <person name="Hass B."/>
            <person name="Wortman J."/>
        </authorList>
    </citation>
    <scope>NUCLEOTIDE SEQUENCE [LARGE SCALE GENOMIC DNA]</scope>
    <source>
        <strain evidence="3">ATCC 50983 / TXsc</strain>
    </source>
</reference>
<dbReference type="RefSeq" id="XP_002771711.1">
    <property type="nucleotide sequence ID" value="XM_002771665.1"/>
</dbReference>
<evidence type="ECO:0000256" key="1">
    <source>
        <dbReference type="SAM" id="MobiDB-lite"/>
    </source>
</evidence>